<name>A0A9D4F7B7_DREPO</name>
<dbReference type="EMBL" id="JAIWYP010000007">
    <property type="protein sequence ID" value="KAH3792616.1"/>
    <property type="molecule type" value="Genomic_DNA"/>
</dbReference>
<dbReference type="AlphaFoldDB" id="A0A9D4F7B7"/>
<reference evidence="1" key="1">
    <citation type="journal article" date="2019" name="bioRxiv">
        <title>The Genome of the Zebra Mussel, Dreissena polymorpha: A Resource for Invasive Species Research.</title>
        <authorList>
            <person name="McCartney M.A."/>
            <person name="Auch B."/>
            <person name="Kono T."/>
            <person name="Mallez S."/>
            <person name="Zhang Y."/>
            <person name="Obille A."/>
            <person name="Becker A."/>
            <person name="Abrahante J.E."/>
            <person name="Garbe J."/>
            <person name="Badalamenti J.P."/>
            <person name="Herman A."/>
            <person name="Mangelson H."/>
            <person name="Liachko I."/>
            <person name="Sullivan S."/>
            <person name="Sone E.D."/>
            <person name="Koren S."/>
            <person name="Silverstein K.A.T."/>
            <person name="Beckman K.B."/>
            <person name="Gohl D.M."/>
        </authorList>
    </citation>
    <scope>NUCLEOTIDE SEQUENCE</scope>
    <source>
        <strain evidence="1">Duluth1</strain>
        <tissue evidence="1">Whole animal</tissue>
    </source>
</reference>
<keyword evidence="2" id="KW-1185">Reference proteome</keyword>
<sequence length="163" mass="18483">MTTVWQHSESFADTNLQMLDDGRSLVFQAMFYGTLAEPSDVINIPDIEEPILRILLQKNLQRNTGLIKFPNATRDAMSCLKNLAKGGLEREKSCIIKAIHVPFKPCYVFFISIIWSTCSYFPSPAFDDFLSIDGELNKHQHSELVATPTYTLILLSPKELPPY</sequence>
<dbReference type="Proteomes" id="UP000828390">
    <property type="component" value="Unassembled WGS sequence"/>
</dbReference>
<accession>A0A9D4F7B7</accession>
<comment type="caution">
    <text evidence="1">The sequence shown here is derived from an EMBL/GenBank/DDBJ whole genome shotgun (WGS) entry which is preliminary data.</text>
</comment>
<evidence type="ECO:0000313" key="2">
    <source>
        <dbReference type="Proteomes" id="UP000828390"/>
    </source>
</evidence>
<protein>
    <submittedName>
        <fullName evidence="1">Uncharacterized protein</fullName>
    </submittedName>
</protein>
<proteinExistence type="predicted"/>
<evidence type="ECO:0000313" key="1">
    <source>
        <dbReference type="EMBL" id="KAH3792616.1"/>
    </source>
</evidence>
<gene>
    <name evidence="1" type="ORF">DPMN_146113</name>
</gene>
<organism evidence="1 2">
    <name type="scientific">Dreissena polymorpha</name>
    <name type="common">Zebra mussel</name>
    <name type="synonym">Mytilus polymorpha</name>
    <dbReference type="NCBI Taxonomy" id="45954"/>
    <lineage>
        <taxon>Eukaryota</taxon>
        <taxon>Metazoa</taxon>
        <taxon>Spiralia</taxon>
        <taxon>Lophotrochozoa</taxon>
        <taxon>Mollusca</taxon>
        <taxon>Bivalvia</taxon>
        <taxon>Autobranchia</taxon>
        <taxon>Heteroconchia</taxon>
        <taxon>Euheterodonta</taxon>
        <taxon>Imparidentia</taxon>
        <taxon>Neoheterodontei</taxon>
        <taxon>Myida</taxon>
        <taxon>Dreissenoidea</taxon>
        <taxon>Dreissenidae</taxon>
        <taxon>Dreissena</taxon>
    </lineage>
</organism>
<reference evidence="1" key="2">
    <citation type="submission" date="2020-11" db="EMBL/GenBank/DDBJ databases">
        <authorList>
            <person name="McCartney M.A."/>
            <person name="Auch B."/>
            <person name="Kono T."/>
            <person name="Mallez S."/>
            <person name="Becker A."/>
            <person name="Gohl D.M."/>
            <person name="Silverstein K.A.T."/>
            <person name="Koren S."/>
            <person name="Bechman K.B."/>
            <person name="Herman A."/>
            <person name="Abrahante J.E."/>
            <person name="Garbe J."/>
        </authorList>
    </citation>
    <scope>NUCLEOTIDE SEQUENCE</scope>
    <source>
        <strain evidence="1">Duluth1</strain>
        <tissue evidence="1">Whole animal</tissue>
    </source>
</reference>